<protein>
    <recommendedName>
        <fullName evidence="4">BTB domain-containing protein</fullName>
    </recommendedName>
</protein>
<sequence>MADQTLNSGRHDGSTEAWPRYCLTVRGYRLPIESPRSQREAIYSRTPLHSEISGISTVQDTDSDSTVPWSPIRTDANSDPLGPRLLVHSDEGDESDEDNDSCPSISLPVIFVSIADNYDCIVTVFSKCETTKFRVLEKVLWVSSPVLKNLITEAKTRTSGAVDPIETDDNESSESENSDSNTSLTLEGDPSAFKIVFQVFHGHSQGHGEQLKNIEFKVFTQIVWLCEKYGWHKALRRWTRFWRKKYEPHALEPGYENWLYIADVLKKTKHVEKLSTLLGRDCGIFPAGRSPEGPGQGRFFSRNGQVVDASLWPPMTFLRISRIRDGRVNHLILHIKALLLLVEYPSKRYSTVAPRSGSYDDYIERHAMARIFGGTRVEDNPNASLYALF</sequence>
<accession>G1XF00</accession>
<proteinExistence type="predicted"/>
<evidence type="ECO:0008006" key="4">
    <source>
        <dbReference type="Google" id="ProtNLM"/>
    </source>
</evidence>
<dbReference type="HOGENOM" id="CLU_709740_0_0_1"/>
<keyword evidence="3" id="KW-1185">Reference proteome</keyword>
<dbReference type="Proteomes" id="UP000008784">
    <property type="component" value="Unassembled WGS sequence"/>
</dbReference>
<feature type="region of interest" description="Disordered" evidence="1">
    <location>
        <begin position="158"/>
        <end position="184"/>
    </location>
</feature>
<dbReference type="InParanoid" id="G1XF00"/>
<feature type="compositionally biased region" description="Acidic residues" evidence="1">
    <location>
        <begin position="91"/>
        <end position="100"/>
    </location>
</feature>
<evidence type="ECO:0000256" key="1">
    <source>
        <dbReference type="SAM" id="MobiDB-lite"/>
    </source>
</evidence>
<dbReference type="AlphaFoldDB" id="G1XF00"/>
<dbReference type="GeneID" id="22893980"/>
<reference evidence="2 3" key="1">
    <citation type="journal article" date="2011" name="PLoS Pathog.">
        <title>Genomic and proteomic analyses of the fungus Arthrobotrys oligospora provide insights into nematode-trap formation.</title>
        <authorList>
            <person name="Yang J."/>
            <person name="Wang L."/>
            <person name="Ji X."/>
            <person name="Feng Y."/>
            <person name="Li X."/>
            <person name="Zou C."/>
            <person name="Xu J."/>
            <person name="Ren Y."/>
            <person name="Mi Q."/>
            <person name="Wu J."/>
            <person name="Liu S."/>
            <person name="Liu Y."/>
            <person name="Huang X."/>
            <person name="Wang H."/>
            <person name="Niu X."/>
            <person name="Li J."/>
            <person name="Liang L."/>
            <person name="Luo Y."/>
            <person name="Ji K."/>
            <person name="Zhou W."/>
            <person name="Yu Z."/>
            <person name="Li G."/>
            <person name="Liu Y."/>
            <person name="Li L."/>
            <person name="Qiao M."/>
            <person name="Feng L."/>
            <person name="Zhang K.-Q."/>
        </authorList>
    </citation>
    <scope>NUCLEOTIDE SEQUENCE [LARGE SCALE GENOMIC DNA]</scope>
    <source>
        <strain evidence="3">ATCC 24927 / CBS 115.81 / DSM 1491</strain>
    </source>
</reference>
<feature type="region of interest" description="Disordered" evidence="1">
    <location>
        <begin position="53"/>
        <end position="101"/>
    </location>
</feature>
<gene>
    <name evidence="2" type="ORF">AOL_s00080g385</name>
</gene>
<name>G1XF00_ARTOA</name>
<feature type="compositionally biased region" description="Acidic residues" evidence="1">
    <location>
        <begin position="165"/>
        <end position="177"/>
    </location>
</feature>
<dbReference type="RefSeq" id="XP_011123062.1">
    <property type="nucleotide sequence ID" value="XM_011124760.1"/>
</dbReference>
<dbReference type="EMBL" id="ADOT01000142">
    <property type="protein sequence ID" value="EGX48260.1"/>
    <property type="molecule type" value="Genomic_DNA"/>
</dbReference>
<feature type="compositionally biased region" description="Polar residues" evidence="1">
    <location>
        <begin position="53"/>
        <end position="68"/>
    </location>
</feature>
<comment type="caution">
    <text evidence="2">The sequence shown here is derived from an EMBL/GenBank/DDBJ whole genome shotgun (WGS) entry which is preliminary data.</text>
</comment>
<evidence type="ECO:0000313" key="2">
    <source>
        <dbReference type="EMBL" id="EGX48260.1"/>
    </source>
</evidence>
<evidence type="ECO:0000313" key="3">
    <source>
        <dbReference type="Proteomes" id="UP000008784"/>
    </source>
</evidence>
<organism evidence="2 3">
    <name type="scientific">Arthrobotrys oligospora (strain ATCC 24927 / CBS 115.81 / DSM 1491)</name>
    <name type="common">Nematode-trapping fungus</name>
    <name type="synonym">Didymozoophaga oligospora</name>
    <dbReference type="NCBI Taxonomy" id="756982"/>
    <lineage>
        <taxon>Eukaryota</taxon>
        <taxon>Fungi</taxon>
        <taxon>Dikarya</taxon>
        <taxon>Ascomycota</taxon>
        <taxon>Pezizomycotina</taxon>
        <taxon>Orbiliomycetes</taxon>
        <taxon>Orbiliales</taxon>
        <taxon>Orbiliaceae</taxon>
        <taxon>Orbilia</taxon>
        <taxon>Orbilia oligospora</taxon>
    </lineage>
</organism>